<keyword evidence="3" id="KW-1185">Reference proteome</keyword>
<dbReference type="Proteomes" id="UP001603418">
    <property type="component" value="Unassembled WGS sequence"/>
</dbReference>
<dbReference type="Gene3D" id="2.60.120.650">
    <property type="entry name" value="Cupin"/>
    <property type="match status" value="1"/>
</dbReference>
<gene>
    <name evidence="2" type="ORF">ACF1HC_29815</name>
</gene>
<proteinExistence type="predicted"/>
<evidence type="ECO:0000313" key="2">
    <source>
        <dbReference type="EMBL" id="MFF9885759.1"/>
    </source>
</evidence>
<accession>A0ABW6Z5P5</accession>
<dbReference type="InterPro" id="IPR003347">
    <property type="entry name" value="JmjC_dom"/>
</dbReference>
<name>A0ABW6Z5P5_9ACTN</name>
<evidence type="ECO:0000313" key="3">
    <source>
        <dbReference type="Proteomes" id="UP001603418"/>
    </source>
</evidence>
<feature type="domain" description="JmjC" evidence="1">
    <location>
        <begin position="119"/>
        <end position="199"/>
    </location>
</feature>
<evidence type="ECO:0000259" key="1">
    <source>
        <dbReference type="Pfam" id="PF08007"/>
    </source>
</evidence>
<protein>
    <submittedName>
        <fullName evidence="2">JmjC domain-containing protein</fullName>
    </submittedName>
</protein>
<dbReference type="Pfam" id="PF08007">
    <property type="entry name" value="JmjC_2"/>
    <property type="match status" value="1"/>
</dbReference>
<comment type="caution">
    <text evidence="2">The sequence shown here is derived from an EMBL/GenBank/DDBJ whole genome shotgun (WGS) entry which is preliminary data.</text>
</comment>
<organism evidence="2 3">
    <name type="scientific">Streptomyces eurythermus</name>
    <dbReference type="NCBI Taxonomy" id="42237"/>
    <lineage>
        <taxon>Bacteria</taxon>
        <taxon>Bacillati</taxon>
        <taxon>Actinomycetota</taxon>
        <taxon>Actinomycetes</taxon>
        <taxon>Kitasatosporales</taxon>
        <taxon>Streptomycetaceae</taxon>
        <taxon>Streptomyces</taxon>
    </lineage>
</organism>
<dbReference type="SUPFAM" id="SSF51197">
    <property type="entry name" value="Clavaminate synthase-like"/>
    <property type="match status" value="1"/>
</dbReference>
<dbReference type="EMBL" id="JBICBM010000015">
    <property type="protein sequence ID" value="MFF9885759.1"/>
    <property type="molecule type" value="Genomic_DNA"/>
</dbReference>
<dbReference type="RefSeq" id="WP_157855596.1">
    <property type="nucleotide sequence ID" value="NZ_JBFACJ010000024.1"/>
</dbReference>
<sequence length="206" mass="23151">MTAREDEHRRIASSVWTPLSSVVVPRWRPRGMSLTHLPSVIPAEEAVSLPLPSDPGARKSAQAVTLVDGDDFQRETDEAAIARHYSEWPRTRVMESIETRSDGWPSLISLRLAGMLRRRVVCALYESRQQDTTMGRHQDHWDGMIVQMRGAKVWRLWADPSGQPREILTQAGDVLLIPQGVEHDVSTPQYSAHLAFAITDRPLVGT</sequence>
<reference evidence="2 3" key="1">
    <citation type="submission" date="2024-10" db="EMBL/GenBank/DDBJ databases">
        <title>The Natural Products Discovery Center: Release of the First 8490 Sequenced Strains for Exploring Actinobacteria Biosynthetic Diversity.</title>
        <authorList>
            <person name="Kalkreuter E."/>
            <person name="Kautsar S.A."/>
            <person name="Yang D."/>
            <person name="Bader C.D."/>
            <person name="Teijaro C.N."/>
            <person name="Fluegel L."/>
            <person name="Davis C.M."/>
            <person name="Simpson J.R."/>
            <person name="Lauterbach L."/>
            <person name="Steele A.D."/>
            <person name="Gui C."/>
            <person name="Meng S."/>
            <person name="Li G."/>
            <person name="Viehrig K."/>
            <person name="Ye F."/>
            <person name="Su P."/>
            <person name="Kiefer A.F."/>
            <person name="Nichols A."/>
            <person name="Cepeda A.J."/>
            <person name="Yan W."/>
            <person name="Fan B."/>
            <person name="Jiang Y."/>
            <person name="Adhikari A."/>
            <person name="Zheng C.-J."/>
            <person name="Schuster L."/>
            <person name="Cowan T.M."/>
            <person name="Smanski M.J."/>
            <person name="Chevrette M.G."/>
            <person name="De Carvalho L.P.S."/>
            <person name="Shen B."/>
        </authorList>
    </citation>
    <scope>NUCLEOTIDE SEQUENCE [LARGE SCALE GENOMIC DNA]</scope>
    <source>
        <strain evidence="2 3">NPDC013366</strain>
    </source>
</reference>